<dbReference type="NCBIfam" id="NF040941">
    <property type="entry name" value="GGGWT_bact"/>
    <property type="match status" value="1"/>
</dbReference>
<evidence type="ECO:0000256" key="5">
    <source>
        <dbReference type="SAM" id="SignalP"/>
    </source>
</evidence>
<evidence type="ECO:0000256" key="3">
    <source>
        <dbReference type="ARBA" id="ARBA00022837"/>
    </source>
</evidence>
<keyword evidence="3" id="KW-0106">Calcium</keyword>
<dbReference type="InterPro" id="IPR036056">
    <property type="entry name" value="Fibrinogen-like_C"/>
</dbReference>
<name>A0A5S3WSF3_9GAMM</name>
<evidence type="ECO:0000256" key="1">
    <source>
        <dbReference type="ARBA" id="ARBA00022723"/>
    </source>
</evidence>
<evidence type="ECO:0000313" key="7">
    <source>
        <dbReference type="EMBL" id="TMP31976.1"/>
    </source>
</evidence>
<reference evidence="7 8" key="1">
    <citation type="submission" date="2018-01" db="EMBL/GenBank/DDBJ databases">
        <authorList>
            <person name="Paulsen S."/>
            <person name="Gram L.K."/>
        </authorList>
    </citation>
    <scope>NUCLEOTIDE SEQUENCE [LARGE SCALE GENOMIC DNA]</scope>
    <source>
        <strain evidence="7 8">S2676</strain>
    </source>
</reference>
<feature type="domain" description="Fibrinogen C-terminal" evidence="6">
    <location>
        <begin position="266"/>
        <end position="326"/>
    </location>
</feature>
<sequence length="464" mass="51518">MFNKTLLTCCILAGASAQAFNLGEHTVTDQSIAIAKTAQQVLITGVASLNDAEPGNVLVSDNGDGSVSVRFAEWDYQDGNHQGETVSTLTLEKGRHEMADGSVWEVGSIVLDTADKEFRFLQQMPQMPYLFLSGQSDTNQSSYVTRASNVNQLGFSAYVQYQELPVSGRVTTQQTVAYLAIYAPNKEGRLDSGEEYSVDQVVVDHTGTVFKQHELTLLEEQSKDTELTHIEEIANVLTIDGHLFAQDITSHGSDTVSIRANKDAVVLPSPYYTSCNELLQNEPQTPTGFYVLDQDGNGAMPEFTTYCNMDEHGGGWTLVGLRRVVGYDYANSNTMLDGWFEETQNITSFDANYHLTDAQWVNYKNSMQEMYMVMPAINNYAIADISVLNTANCIPLQDTLGQNTDRTGEARFRLFWHESSGCSGGGQDYTMLNYANIYNFNSAMYKQTNVNGYAHSQVTYIYVR</sequence>
<evidence type="ECO:0000313" key="8">
    <source>
        <dbReference type="Proteomes" id="UP000310249"/>
    </source>
</evidence>
<accession>A0A5S3WSF3</accession>
<keyword evidence="4" id="KW-1015">Disulfide bond</keyword>
<proteinExistence type="predicted"/>
<dbReference type="Gene3D" id="3.90.215.10">
    <property type="entry name" value="Gamma Fibrinogen, chain A, domain 1"/>
    <property type="match status" value="1"/>
</dbReference>
<dbReference type="InterPro" id="IPR014716">
    <property type="entry name" value="Fibrinogen_a/b/g_C_1"/>
</dbReference>
<dbReference type="InterPro" id="IPR002181">
    <property type="entry name" value="Fibrinogen_a/b/g_C_dom"/>
</dbReference>
<keyword evidence="2" id="KW-0430">Lectin</keyword>
<feature type="signal peptide" evidence="5">
    <location>
        <begin position="1"/>
        <end position="19"/>
    </location>
</feature>
<protein>
    <recommendedName>
        <fullName evidence="6">Fibrinogen C-terminal domain-containing protein</fullName>
    </recommendedName>
</protein>
<dbReference type="Proteomes" id="UP000310249">
    <property type="component" value="Unassembled WGS sequence"/>
</dbReference>
<dbReference type="SUPFAM" id="SSF56496">
    <property type="entry name" value="Fibrinogen C-terminal domain-like"/>
    <property type="match status" value="1"/>
</dbReference>
<dbReference type="OrthoDB" id="6283249at2"/>
<evidence type="ECO:0000259" key="6">
    <source>
        <dbReference type="PROSITE" id="PS51406"/>
    </source>
</evidence>
<keyword evidence="1" id="KW-0479">Metal-binding</keyword>
<dbReference type="EMBL" id="PNCI01000007">
    <property type="protein sequence ID" value="TMP31976.1"/>
    <property type="molecule type" value="Genomic_DNA"/>
</dbReference>
<comment type="caution">
    <text evidence="7">The sequence shown here is derived from an EMBL/GenBank/DDBJ whole genome shotgun (WGS) entry which is preliminary data.</text>
</comment>
<dbReference type="GO" id="GO:0070492">
    <property type="term" value="F:oligosaccharide binding"/>
    <property type="evidence" value="ECO:0007669"/>
    <property type="project" value="TreeGrafter"/>
</dbReference>
<dbReference type="AlphaFoldDB" id="A0A5S3WSF3"/>
<organism evidence="7 8">
    <name type="scientific">Pseudoalteromonas rubra</name>
    <dbReference type="NCBI Taxonomy" id="43658"/>
    <lineage>
        <taxon>Bacteria</taxon>
        <taxon>Pseudomonadati</taxon>
        <taxon>Pseudomonadota</taxon>
        <taxon>Gammaproteobacteria</taxon>
        <taxon>Alteromonadales</taxon>
        <taxon>Pseudoalteromonadaceae</taxon>
        <taxon>Pseudoalteromonas</taxon>
    </lineage>
</organism>
<dbReference type="PANTHER" id="PTHR16146">
    <property type="entry name" value="INTELECTIN"/>
    <property type="match status" value="1"/>
</dbReference>
<dbReference type="GO" id="GO:0005615">
    <property type="term" value="C:extracellular space"/>
    <property type="evidence" value="ECO:0007669"/>
    <property type="project" value="TreeGrafter"/>
</dbReference>
<evidence type="ECO:0000256" key="4">
    <source>
        <dbReference type="ARBA" id="ARBA00023157"/>
    </source>
</evidence>
<dbReference type="PROSITE" id="PS51406">
    <property type="entry name" value="FIBRINOGEN_C_2"/>
    <property type="match status" value="1"/>
</dbReference>
<dbReference type="RefSeq" id="WP_138552495.1">
    <property type="nucleotide sequence ID" value="NZ_PNCH01000038.1"/>
</dbReference>
<gene>
    <name evidence="7" type="ORF">CWB99_03170</name>
</gene>
<keyword evidence="5" id="KW-0732">Signal</keyword>
<dbReference type="PANTHER" id="PTHR16146:SF46">
    <property type="entry name" value="INTELECTIN-1A-RELATED"/>
    <property type="match status" value="1"/>
</dbReference>
<feature type="chain" id="PRO_5024433853" description="Fibrinogen C-terminal domain-containing protein" evidence="5">
    <location>
        <begin position="20"/>
        <end position="464"/>
    </location>
</feature>
<reference evidence="8" key="2">
    <citation type="submission" date="2019-06" db="EMBL/GenBank/DDBJ databases">
        <title>Co-occurence of chitin degradation, pigmentation and bioactivity in marine Pseudoalteromonas.</title>
        <authorList>
            <person name="Sonnenschein E.C."/>
            <person name="Bech P.K."/>
        </authorList>
    </citation>
    <scope>NUCLEOTIDE SEQUENCE [LARGE SCALE GENOMIC DNA]</scope>
    <source>
        <strain evidence="8">S2676</strain>
    </source>
</reference>
<dbReference type="GO" id="GO:0046872">
    <property type="term" value="F:metal ion binding"/>
    <property type="evidence" value="ECO:0007669"/>
    <property type="project" value="UniProtKB-KW"/>
</dbReference>
<evidence type="ECO:0000256" key="2">
    <source>
        <dbReference type="ARBA" id="ARBA00022734"/>
    </source>
</evidence>